<dbReference type="GO" id="GO:0003677">
    <property type="term" value="F:DNA binding"/>
    <property type="evidence" value="ECO:0007669"/>
    <property type="project" value="UniProtKB-KW"/>
</dbReference>
<dbReference type="InterPro" id="IPR000524">
    <property type="entry name" value="Tscrpt_reg_HTH_GntR"/>
</dbReference>
<name>A0A0V9UEA7_9NOCA</name>
<dbReference type="SUPFAM" id="SSF46785">
    <property type="entry name" value="Winged helix' DNA-binding domain"/>
    <property type="match status" value="1"/>
</dbReference>
<evidence type="ECO:0000259" key="4">
    <source>
        <dbReference type="PROSITE" id="PS50949"/>
    </source>
</evidence>
<dbReference type="Proteomes" id="UP000053060">
    <property type="component" value="Unassembled WGS sequence"/>
</dbReference>
<proteinExistence type="predicted"/>
<evidence type="ECO:0000256" key="3">
    <source>
        <dbReference type="ARBA" id="ARBA00023163"/>
    </source>
</evidence>
<dbReference type="InterPro" id="IPR008920">
    <property type="entry name" value="TF_FadR/GntR_C"/>
</dbReference>
<organism evidence="5 6">
    <name type="scientific">Rhodococcus pyridinivorans KG-16</name>
    <dbReference type="NCBI Taxonomy" id="1441730"/>
    <lineage>
        <taxon>Bacteria</taxon>
        <taxon>Bacillati</taxon>
        <taxon>Actinomycetota</taxon>
        <taxon>Actinomycetes</taxon>
        <taxon>Mycobacteriales</taxon>
        <taxon>Nocardiaceae</taxon>
        <taxon>Rhodococcus</taxon>
    </lineage>
</organism>
<dbReference type="PATRIC" id="fig|1441730.3.peg.4944"/>
<dbReference type="EMBL" id="AZXY01000016">
    <property type="protein sequence ID" value="KSZ56404.1"/>
    <property type="molecule type" value="Genomic_DNA"/>
</dbReference>
<dbReference type="SMART" id="SM00345">
    <property type="entry name" value="HTH_GNTR"/>
    <property type="match status" value="1"/>
</dbReference>
<evidence type="ECO:0000256" key="1">
    <source>
        <dbReference type="ARBA" id="ARBA00023015"/>
    </source>
</evidence>
<evidence type="ECO:0000313" key="5">
    <source>
        <dbReference type="EMBL" id="KSZ56404.1"/>
    </source>
</evidence>
<dbReference type="PANTHER" id="PTHR43537:SF24">
    <property type="entry name" value="GLUCONATE OPERON TRANSCRIPTIONAL REPRESSOR"/>
    <property type="match status" value="1"/>
</dbReference>
<dbReference type="CDD" id="cd07377">
    <property type="entry name" value="WHTH_GntR"/>
    <property type="match status" value="1"/>
</dbReference>
<dbReference type="AlphaFoldDB" id="A0A0V9UEA7"/>
<comment type="caution">
    <text evidence="5">The sequence shown here is derived from an EMBL/GenBank/DDBJ whole genome shotgun (WGS) entry which is preliminary data.</text>
</comment>
<gene>
    <name evidence="5" type="ORF">Z045_23550</name>
</gene>
<dbReference type="GO" id="GO:0003700">
    <property type="term" value="F:DNA-binding transcription factor activity"/>
    <property type="evidence" value="ECO:0007669"/>
    <property type="project" value="InterPro"/>
</dbReference>
<keyword evidence="1" id="KW-0805">Transcription regulation</keyword>
<dbReference type="InterPro" id="IPR036390">
    <property type="entry name" value="WH_DNA-bd_sf"/>
</dbReference>
<accession>A0A0V9UEA7</accession>
<evidence type="ECO:0000313" key="6">
    <source>
        <dbReference type="Proteomes" id="UP000053060"/>
    </source>
</evidence>
<dbReference type="PRINTS" id="PR00035">
    <property type="entry name" value="HTHGNTR"/>
</dbReference>
<dbReference type="PANTHER" id="PTHR43537">
    <property type="entry name" value="TRANSCRIPTIONAL REGULATOR, GNTR FAMILY"/>
    <property type="match status" value="1"/>
</dbReference>
<evidence type="ECO:0000256" key="2">
    <source>
        <dbReference type="ARBA" id="ARBA00023125"/>
    </source>
</evidence>
<dbReference type="InterPro" id="IPR011711">
    <property type="entry name" value="GntR_C"/>
</dbReference>
<keyword evidence="3" id="KW-0804">Transcription</keyword>
<feature type="domain" description="HTH gntR-type" evidence="4">
    <location>
        <begin position="9"/>
        <end position="76"/>
    </location>
</feature>
<sequence length="228" mass="25087">MTAGPSESPSASERAYRVIRDRILDGTLVPGTMLGENTLAADLGVSRTPVRVALARLQDEGWIAIYPKRGALVQGVSERTVAELADARFVLETTAVDRASGELRQRLAERLEHSIDEQRAAFADKDVRRFIDLTLRFHRGFVEAGGNSVLLELYDQLSDRHRFVLFASGEHLLTRCADIIAEHATLVDHLRAGNAAEFAKTLRGHIAENAPVAAVGRDMVEFTPAFEK</sequence>
<dbReference type="Gene3D" id="1.10.10.10">
    <property type="entry name" value="Winged helix-like DNA-binding domain superfamily/Winged helix DNA-binding domain"/>
    <property type="match status" value="1"/>
</dbReference>
<dbReference type="Pfam" id="PF07729">
    <property type="entry name" value="FCD"/>
    <property type="match status" value="1"/>
</dbReference>
<dbReference type="SMART" id="SM00895">
    <property type="entry name" value="FCD"/>
    <property type="match status" value="1"/>
</dbReference>
<reference evidence="5 6" key="2">
    <citation type="journal article" date="2016" name="Genome Announc.">
        <title>Draft Genome Sequence of a Versatile Hydrocarbon-Degrading Bacterium, Rhodococcus pyridinivorans Strain KG-16, Collected from Oil Fields in India.</title>
        <authorList>
            <person name="Aggarwal R.K."/>
            <person name="Dawar C."/>
            <person name="Phanindranath R."/>
            <person name="Mutnuri L."/>
            <person name="Dayal A.M."/>
        </authorList>
    </citation>
    <scope>NUCLEOTIDE SEQUENCE [LARGE SCALE GENOMIC DNA]</scope>
    <source>
        <strain evidence="5 6">KG-16</strain>
    </source>
</reference>
<dbReference type="InterPro" id="IPR036388">
    <property type="entry name" value="WH-like_DNA-bd_sf"/>
</dbReference>
<reference evidence="6" key="1">
    <citation type="submission" date="2015-01" db="EMBL/GenBank/DDBJ databases">
        <title>Draft genome sequence of Rhodococcus pyridinivorans strain KG-16, a hydrocarbon-degrading bacterium.</title>
        <authorList>
            <person name="Aggarwal R.K."/>
            <person name="Dawar C."/>
        </authorList>
    </citation>
    <scope>NUCLEOTIDE SEQUENCE [LARGE SCALE GENOMIC DNA]</scope>
    <source>
        <strain evidence="6">KG-16</strain>
    </source>
</reference>
<dbReference type="Gene3D" id="1.20.120.530">
    <property type="entry name" value="GntR ligand-binding domain-like"/>
    <property type="match status" value="1"/>
</dbReference>
<dbReference type="Pfam" id="PF00392">
    <property type="entry name" value="GntR"/>
    <property type="match status" value="1"/>
</dbReference>
<dbReference type="PROSITE" id="PS50949">
    <property type="entry name" value="HTH_GNTR"/>
    <property type="match status" value="1"/>
</dbReference>
<keyword evidence="2" id="KW-0238">DNA-binding</keyword>
<dbReference type="SUPFAM" id="SSF48008">
    <property type="entry name" value="GntR ligand-binding domain-like"/>
    <property type="match status" value="1"/>
</dbReference>
<protein>
    <submittedName>
        <fullName evidence="5">Transcriptional regulator</fullName>
    </submittedName>
</protein>